<organism evidence="1 2">
    <name type="scientific">Marinomonas vulgaris</name>
    <dbReference type="NCBI Taxonomy" id="2823372"/>
    <lineage>
        <taxon>Bacteria</taxon>
        <taxon>Pseudomonadati</taxon>
        <taxon>Pseudomonadota</taxon>
        <taxon>Gammaproteobacteria</taxon>
        <taxon>Oceanospirillales</taxon>
        <taxon>Oceanospirillaceae</taxon>
        <taxon>Marinomonas</taxon>
    </lineage>
</organism>
<proteinExistence type="predicted"/>
<dbReference type="EMBL" id="JAGSSV010000011">
    <property type="protein sequence ID" value="MBR7889246.1"/>
    <property type="molecule type" value="Genomic_DNA"/>
</dbReference>
<gene>
    <name evidence="1" type="ORF">J9B83_09860</name>
</gene>
<evidence type="ECO:0000313" key="2">
    <source>
        <dbReference type="Proteomes" id="UP000679722"/>
    </source>
</evidence>
<keyword evidence="2" id="KW-1185">Reference proteome</keyword>
<evidence type="ECO:0000313" key="1">
    <source>
        <dbReference type="EMBL" id="MBR7889246.1"/>
    </source>
</evidence>
<accession>A0ABS5HC61</accession>
<sequence length="51" mass="6078">MPLTSWQHEHIESVQSALFDRLAAGRLTQWQQHYQAETVDLRYFFHSGWSS</sequence>
<name>A0ABS5HC61_9GAMM</name>
<protein>
    <submittedName>
        <fullName evidence="1">Uncharacterized protein</fullName>
    </submittedName>
</protein>
<dbReference type="Proteomes" id="UP000679722">
    <property type="component" value="Unassembled WGS sequence"/>
</dbReference>
<dbReference type="RefSeq" id="WP_211536593.1">
    <property type="nucleotide sequence ID" value="NZ_JAGSSV010000011.1"/>
</dbReference>
<reference evidence="2" key="1">
    <citation type="submission" date="2023-07" db="EMBL/GenBank/DDBJ databases">
        <title>Marinomonas vulgaris A79, complete genome.</title>
        <authorList>
            <person name="Ying J.-J."/>
        </authorList>
    </citation>
    <scope>NUCLEOTIDE SEQUENCE [LARGE SCALE GENOMIC DNA]</scope>
    <source>
        <strain evidence="2">A79</strain>
    </source>
</reference>
<comment type="caution">
    <text evidence="1">The sequence shown here is derived from an EMBL/GenBank/DDBJ whole genome shotgun (WGS) entry which is preliminary data.</text>
</comment>